<evidence type="ECO:0000256" key="3">
    <source>
        <dbReference type="ARBA" id="ARBA00004496"/>
    </source>
</evidence>
<evidence type="ECO:0000313" key="18">
    <source>
        <dbReference type="EMBL" id="MCO6050999.1"/>
    </source>
</evidence>
<comment type="catalytic activity">
    <reaction evidence="16">
        <text>sarcosine + (6S)-5,6,7,8-tetrahydrofolate + O2 = (6R)-5,10-methylene-5,6,7,8-tetrahydrofolate + glycine + H2O2</text>
        <dbReference type="Rhea" id="RHEA:70455"/>
        <dbReference type="ChEBI" id="CHEBI:15379"/>
        <dbReference type="ChEBI" id="CHEBI:15636"/>
        <dbReference type="ChEBI" id="CHEBI:16240"/>
        <dbReference type="ChEBI" id="CHEBI:57305"/>
        <dbReference type="ChEBI" id="CHEBI:57433"/>
        <dbReference type="ChEBI" id="CHEBI:57453"/>
        <dbReference type="EC" id="1.5.3.24"/>
    </reaction>
</comment>
<feature type="domain" description="Rhodanese" evidence="17">
    <location>
        <begin position="36"/>
        <end position="79"/>
    </location>
</feature>
<evidence type="ECO:0000256" key="14">
    <source>
        <dbReference type="ARBA" id="ARBA00044295"/>
    </source>
</evidence>
<dbReference type="EC" id="1.5.3.24" evidence="11"/>
<evidence type="ECO:0000256" key="13">
    <source>
        <dbReference type="ARBA" id="ARBA00044216"/>
    </source>
</evidence>
<evidence type="ECO:0000256" key="15">
    <source>
        <dbReference type="ARBA" id="ARBA00047316"/>
    </source>
</evidence>
<proteinExistence type="inferred from homology"/>
<dbReference type="PANTHER" id="PTHR13847">
    <property type="entry name" value="SARCOSINE DEHYDROGENASE-RELATED"/>
    <property type="match status" value="1"/>
</dbReference>
<evidence type="ECO:0000256" key="7">
    <source>
        <dbReference type="ARBA" id="ARBA00022741"/>
    </source>
</evidence>
<organism evidence="18 19">
    <name type="scientific">Mesorhizobium liriopis</name>
    <dbReference type="NCBI Taxonomy" id="2953882"/>
    <lineage>
        <taxon>Bacteria</taxon>
        <taxon>Pseudomonadati</taxon>
        <taxon>Pseudomonadota</taxon>
        <taxon>Alphaproteobacteria</taxon>
        <taxon>Hyphomicrobiales</taxon>
        <taxon>Phyllobacteriaceae</taxon>
        <taxon>Mesorhizobium</taxon>
    </lineage>
</organism>
<name>A0ABT1C856_9HYPH</name>
<evidence type="ECO:0000259" key="17">
    <source>
        <dbReference type="PROSITE" id="PS50206"/>
    </source>
</evidence>
<keyword evidence="5" id="KW-0285">Flavoprotein</keyword>
<keyword evidence="4" id="KW-0963">Cytoplasm</keyword>
<evidence type="ECO:0000256" key="2">
    <source>
        <dbReference type="ARBA" id="ARBA00001974"/>
    </source>
</evidence>
<gene>
    <name evidence="18" type="ORF">NGM99_14545</name>
</gene>
<keyword evidence="19" id="KW-1185">Reference proteome</keyword>
<comment type="cofactor">
    <cofactor evidence="1">
        <name>FMN</name>
        <dbReference type="ChEBI" id="CHEBI:58210"/>
    </cofactor>
</comment>
<dbReference type="EMBL" id="JAMXQS010000007">
    <property type="protein sequence ID" value="MCO6050999.1"/>
    <property type="molecule type" value="Genomic_DNA"/>
</dbReference>
<evidence type="ECO:0000256" key="12">
    <source>
        <dbReference type="ARBA" id="ARBA00044150"/>
    </source>
</evidence>
<dbReference type="RefSeq" id="WP_252820155.1">
    <property type="nucleotide sequence ID" value="NZ_JAMXQS010000007.1"/>
</dbReference>
<keyword evidence="8" id="KW-0274">FAD</keyword>
<evidence type="ECO:0000256" key="1">
    <source>
        <dbReference type="ARBA" id="ARBA00001917"/>
    </source>
</evidence>
<dbReference type="SUPFAM" id="SSF54373">
    <property type="entry name" value="FAD-linked reductases, C-terminal domain"/>
    <property type="match status" value="1"/>
</dbReference>
<evidence type="ECO:0000256" key="16">
    <source>
        <dbReference type="ARBA" id="ARBA00048917"/>
    </source>
</evidence>
<dbReference type="InterPro" id="IPR001763">
    <property type="entry name" value="Rhodanese-like_dom"/>
</dbReference>
<evidence type="ECO:0000313" key="19">
    <source>
        <dbReference type="Proteomes" id="UP001205906"/>
    </source>
</evidence>
<comment type="cofactor">
    <cofactor evidence="2">
        <name>FAD</name>
        <dbReference type="ChEBI" id="CHEBI:57692"/>
    </cofactor>
</comment>
<keyword evidence="6" id="KW-0288">FMN</keyword>
<dbReference type="InterPro" id="IPR006278">
    <property type="entry name" value="SoxB"/>
</dbReference>
<protein>
    <recommendedName>
        <fullName evidence="12">Sarcosine oxidase subunit beta</fullName>
        <ecNumber evidence="11">1.5.3.24</ecNumber>
    </recommendedName>
    <alternativeName>
        <fullName evidence="13">Sarcosine oxidase (5,10-methylenetetrahydrofolate-forming) subunit beta</fullName>
    </alternativeName>
    <alternativeName>
        <fullName evidence="14">Tetrameric sarcosine oxidase subunit beta</fullName>
    </alternativeName>
</protein>
<evidence type="ECO:0000256" key="5">
    <source>
        <dbReference type="ARBA" id="ARBA00022630"/>
    </source>
</evidence>
<comment type="caution">
    <text evidence="18">The sequence shown here is derived from an EMBL/GenBank/DDBJ whole genome shotgun (WGS) entry which is preliminary data.</text>
</comment>
<keyword evidence="7" id="KW-0547">Nucleotide-binding</keyword>
<comment type="similarity">
    <text evidence="10">Belongs to the SoxB family.</text>
</comment>
<dbReference type="Pfam" id="PF01266">
    <property type="entry name" value="DAO"/>
    <property type="match status" value="1"/>
</dbReference>
<evidence type="ECO:0000256" key="11">
    <source>
        <dbReference type="ARBA" id="ARBA00044044"/>
    </source>
</evidence>
<keyword evidence="9" id="KW-0560">Oxidoreductase</keyword>
<comment type="catalytic activity">
    <reaction evidence="15">
        <text>sarcosine + O2 + H2O = formaldehyde + glycine + H2O2</text>
        <dbReference type="Rhea" id="RHEA:13313"/>
        <dbReference type="ChEBI" id="CHEBI:15377"/>
        <dbReference type="ChEBI" id="CHEBI:15379"/>
        <dbReference type="ChEBI" id="CHEBI:16240"/>
        <dbReference type="ChEBI" id="CHEBI:16842"/>
        <dbReference type="ChEBI" id="CHEBI:57305"/>
        <dbReference type="ChEBI" id="CHEBI:57433"/>
    </reaction>
</comment>
<evidence type="ECO:0000256" key="8">
    <source>
        <dbReference type="ARBA" id="ARBA00022827"/>
    </source>
</evidence>
<dbReference type="SUPFAM" id="SSF51905">
    <property type="entry name" value="FAD/NAD(P)-binding domain"/>
    <property type="match status" value="1"/>
</dbReference>
<dbReference type="InterPro" id="IPR036188">
    <property type="entry name" value="FAD/NAD-bd_sf"/>
</dbReference>
<reference evidence="18 19" key="1">
    <citation type="submission" date="2022-06" db="EMBL/GenBank/DDBJ databases">
        <title>Mesorhizobium sp. strain RP14 Genome sequencing and assembly.</title>
        <authorList>
            <person name="Kim I."/>
        </authorList>
    </citation>
    <scope>NUCLEOTIDE SEQUENCE [LARGE SCALE GENOMIC DNA]</scope>
    <source>
        <strain evidence="19">RP14(2022)</strain>
    </source>
</reference>
<evidence type="ECO:0000256" key="4">
    <source>
        <dbReference type="ARBA" id="ARBA00022490"/>
    </source>
</evidence>
<dbReference type="PANTHER" id="PTHR13847:SF287">
    <property type="entry name" value="FAD-DEPENDENT OXIDOREDUCTASE DOMAIN-CONTAINING PROTEIN 1"/>
    <property type="match status" value="1"/>
</dbReference>
<accession>A0ABT1C856</accession>
<comment type="subcellular location">
    <subcellularLocation>
        <location evidence="3">Cytoplasm</location>
    </subcellularLocation>
</comment>
<evidence type="ECO:0000256" key="10">
    <source>
        <dbReference type="ARBA" id="ARBA00043973"/>
    </source>
</evidence>
<dbReference type="PROSITE" id="PS50206">
    <property type="entry name" value="RHODANESE_3"/>
    <property type="match status" value="1"/>
</dbReference>
<dbReference type="InterPro" id="IPR006076">
    <property type="entry name" value="FAD-dep_OxRdtase"/>
</dbReference>
<sequence length="416" mass="44941">MKRYSAWELVREGLRDHKGWQPAWRDATPKSSYDAVIVGGGGHGLATAYYLAKNHNITRVAVIEKGWLGGGNTGRNTSTIRSNYFYPESVALYDFALKLYEGLGRELNYNIMLSQRGVVTVAHSEAEMEIAARTVNAMQINGTDAELLDRHDVLKRAPLLNDSPQARFPIFGGSWQGRAGVARHDAVAWGYARGASDLGIDIIQNCEVAGFLIENGRCRGVETSRGTIRADNVGLTVAGSSSVLANLAGFELPMRTYSLQAMVSEPIKPVLDTVVLYLGTGTYLFQSDKGEIVVGGGIDRTPSYAQRGNPPVQTQVISGLLEMFPSFGQLRMLRQWAGAVDVVPDSSPIIGPSPVPGLYLNCGWGTGGFKSIPAGGWLLAHLIANGSHHEISRPFDLDRFRTGRLIDEAAGSGIAH</sequence>
<dbReference type="Gene3D" id="3.30.9.10">
    <property type="entry name" value="D-Amino Acid Oxidase, subunit A, domain 2"/>
    <property type="match status" value="1"/>
</dbReference>
<evidence type="ECO:0000256" key="6">
    <source>
        <dbReference type="ARBA" id="ARBA00022643"/>
    </source>
</evidence>
<dbReference type="Proteomes" id="UP001205906">
    <property type="component" value="Unassembled WGS sequence"/>
</dbReference>
<dbReference type="Gene3D" id="3.50.50.60">
    <property type="entry name" value="FAD/NAD(P)-binding domain"/>
    <property type="match status" value="1"/>
</dbReference>
<dbReference type="NCBIfam" id="TIGR01373">
    <property type="entry name" value="soxB"/>
    <property type="match status" value="1"/>
</dbReference>
<evidence type="ECO:0000256" key="9">
    <source>
        <dbReference type="ARBA" id="ARBA00023002"/>
    </source>
</evidence>